<organism evidence="5 6">
    <name type="scientific">Diceros bicornis minor</name>
    <name type="common">South-central black rhinoceros</name>
    <dbReference type="NCBI Taxonomy" id="77932"/>
    <lineage>
        <taxon>Eukaryota</taxon>
        <taxon>Metazoa</taxon>
        <taxon>Chordata</taxon>
        <taxon>Craniata</taxon>
        <taxon>Vertebrata</taxon>
        <taxon>Euteleostomi</taxon>
        <taxon>Mammalia</taxon>
        <taxon>Eutheria</taxon>
        <taxon>Laurasiatheria</taxon>
        <taxon>Perissodactyla</taxon>
        <taxon>Rhinocerotidae</taxon>
        <taxon>Diceros</taxon>
    </lineage>
</organism>
<sequence>MDPEILLSSLIPPGPLLRPSISAEPDSVISQGWPMTIVCRGPAAAEVFLLEKDRKSYRDQRIVSLVGPRETEARFHITAVSDDTAGHYRCFYHKRSTWSESSEFLELEVTEEDVSALPSAATSSNYMVVNSVRMGLAGVVLLILVVILAEAWRSQRRSQHGPQGWRQEGAHQRD</sequence>
<dbReference type="Proteomes" id="UP000551758">
    <property type="component" value="Unassembled WGS sequence"/>
</dbReference>
<reference evidence="5 6" key="1">
    <citation type="journal article" date="2020" name="Mol. Biol. Evol.">
        <title>Interspecific Gene Flow and the Evolution of Specialization in Black and White Rhinoceros.</title>
        <authorList>
            <person name="Moodley Y."/>
            <person name="Westbury M.V."/>
            <person name="Russo I.M."/>
            <person name="Gopalakrishnan S."/>
            <person name="Rakotoarivelo A."/>
            <person name="Olsen R.A."/>
            <person name="Prost S."/>
            <person name="Tunstall T."/>
            <person name="Ryder O.A."/>
            <person name="Dalen L."/>
            <person name="Bruford M.W."/>
        </authorList>
    </citation>
    <scope>NUCLEOTIDE SEQUENCE [LARGE SCALE GENOMIC DNA]</scope>
    <source>
        <strain evidence="5">SBR-YM</strain>
        <tissue evidence="5">Skin</tissue>
    </source>
</reference>
<evidence type="ECO:0000256" key="3">
    <source>
        <dbReference type="ARBA" id="ARBA00023319"/>
    </source>
</evidence>
<evidence type="ECO:0000313" key="5">
    <source>
        <dbReference type="EMBL" id="KAF5916982.1"/>
    </source>
</evidence>
<dbReference type="SUPFAM" id="SSF48726">
    <property type="entry name" value="Immunoglobulin"/>
    <property type="match status" value="1"/>
</dbReference>
<dbReference type="InterPro" id="IPR050412">
    <property type="entry name" value="Ig-like_Receptors_ImmuneReg"/>
</dbReference>
<proteinExistence type="predicted"/>
<feature type="transmembrane region" description="Helical" evidence="4">
    <location>
        <begin position="134"/>
        <end position="152"/>
    </location>
</feature>
<dbReference type="FunFam" id="2.60.40.10:FF:000049">
    <property type="entry name" value="Leukocyte immunoglobulin-like receptor subfamily B member 1"/>
    <property type="match status" value="1"/>
</dbReference>
<dbReference type="PANTHER" id="PTHR11738:SF129">
    <property type="entry name" value="LEUKOCYTE-ASSOCIATED IMMUNOGLOBULIN-LIKE RECEPTOR 1"/>
    <property type="match status" value="1"/>
</dbReference>
<evidence type="ECO:0000256" key="2">
    <source>
        <dbReference type="ARBA" id="ARBA00023157"/>
    </source>
</evidence>
<protein>
    <recommendedName>
        <fullName evidence="7">Leukocyte-associated immunoglobulin-like receptor 1</fullName>
    </recommendedName>
</protein>
<dbReference type="PANTHER" id="PTHR11738">
    <property type="entry name" value="MHC CLASS I NK CELL RECEPTOR"/>
    <property type="match status" value="1"/>
</dbReference>
<evidence type="ECO:0008006" key="7">
    <source>
        <dbReference type="Google" id="ProtNLM"/>
    </source>
</evidence>
<gene>
    <name evidence="5" type="ORF">HPG69_013904</name>
</gene>
<dbReference type="InterPro" id="IPR036179">
    <property type="entry name" value="Ig-like_dom_sf"/>
</dbReference>
<dbReference type="Pfam" id="PF13895">
    <property type="entry name" value="Ig_2"/>
    <property type="match status" value="1"/>
</dbReference>
<dbReference type="Gene3D" id="2.60.40.10">
    <property type="entry name" value="Immunoglobulins"/>
    <property type="match status" value="1"/>
</dbReference>
<keyword evidence="1" id="KW-0732">Signal</keyword>
<dbReference type="InterPro" id="IPR013783">
    <property type="entry name" value="Ig-like_fold"/>
</dbReference>
<keyword evidence="4" id="KW-0812">Transmembrane</keyword>
<name>A0A7J7EMF5_DICBM</name>
<dbReference type="EMBL" id="JACDTQ010002604">
    <property type="protein sequence ID" value="KAF5916982.1"/>
    <property type="molecule type" value="Genomic_DNA"/>
</dbReference>
<evidence type="ECO:0000256" key="1">
    <source>
        <dbReference type="ARBA" id="ARBA00022729"/>
    </source>
</evidence>
<comment type="caution">
    <text evidence="5">The sequence shown here is derived from an EMBL/GenBank/DDBJ whole genome shotgun (WGS) entry which is preliminary data.</text>
</comment>
<keyword evidence="6" id="KW-1185">Reference proteome</keyword>
<evidence type="ECO:0000256" key="4">
    <source>
        <dbReference type="SAM" id="Phobius"/>
    </source>
</evidence>
<accession>A0A7J7EMF5</accession>
<keyword evidence="4" id="KW-0472">Membrane</keyword>
<keyword evidence="3" id="KW-0393">Immunoglobulin domain</keyword>
<evidence type="ECO:0000313" key="6">
    <source>
        <dbReference type="Proteomes" id="UP000551758"/>
    </source>
</evidence>
<dbReference type="AlphaFoldDB" id="A0A7J7EMF5"/>
<keyword evidence="4" id="KW-1133">Transmembrane helix</keyword>
<dbReference type="GO" id="GO:0005886">
    <property type="term" value="C:plasma membrane"/>
    <property type="evidence" value="ECO:0007669"/>
    <property type="project" value="TreeGrafter"/>
</dbReference>
<keyword evidence="2" id="KW-1015">Disulfide bond</keyword>
<dbReference type="GO" id="GO:0002764">
    <property type="term" value="P:immune response-regulating signaling pathway"/>
    <property type="evidence" value="ECO:0007669"/>
    <property type="project" value="TreeGrafter"/>
</dbReference>